<sequence>MKKALCVIGIVLSFLVSGCGPSQVTEPTPTFTQLQSNPSFIVVTKYDVTPSPPIAKKITDKELLNRIVDEMNQGKSRVISDNTTLNCPAQTYPSTFYDMVIHYDTSPDRTFILTYAGCIFLHDEKDGVTMLSNVPSIVNVMGGPQDWNNRGSPSR</sequence>
<evidence type="ECO:0008006" key="4">
    <source>
        <dbReference type="Google" id="ProtNLM"/>
    </source>
</evidence>
<name>D5WRT5_KYRT2</name>
<evidence type="ECO:0000313" key="3">
    <source>
        <dbReference type="Proteomes" id="UP000002368"/>
    </source>
</evidence>
<protein>
    <recommendedName>
        <fullName evidence="4">Lipoprotein</fullName>
    </recommendedName>
</protein>
<gene>
    <name evidence="2" type="ordered locus">Btus_2210</name>
</gene>
<accession>D5WRT5</accession>
<dbReference type="Proteomes" id="UP000002368">
    <property type="component" value="Chromosome"/>
</dbReference>
<organism evidence="2 3">
    <name type="scientific">Kyrpidia tusciae (strain DSM 2912 / NBRC 15312 / T2)</name>
    <name type="common">Bacillus tusciae</name>
    <dbReference type="NCBI Taxonomy" id="562970"/>
    <lineage>
        <taxon>Bacteria</taxon>
        <taxon>Bacillati</taxon>
        <taxon>Bacillota</taxon>
        <taxon>Bacilli</taxon>
        <taxon>Bacillales</taxon>
        <taxon>Alicyclobacillaceae</taxon>
        <taxon>Kyrpidia</taxon>
    </lineage>
</organism>
<keyword evidence="3" id="KW-1185">Reference proteome</keyword>
<dbReference type="RefSeq" id="WP_013076170.1">
    <property type="nucleotide sequence ID" value="NC_014098.1"/>
</dbReference>
<feature type="signal peptide" evidence="1">
    <location>
        <begin position="1"/>
        <end position="24"/>
    </location>
</feature>
<reference evidence="2 3" key="1">
    <citation type="journal article" date="2011" name="Stand. Genomic Sci.">
        <title>Complete genome sequence of the thermophilic, hydrogen-oxidizing Bacillus tusciae type strain (T2) and reclassification in the new genus, Kyrpidia gen. nov. as Kyrpidia tusciae comb. nov. and emendation of the family Alicyclobacillaceae da Costa and Rainey, 2010.</title>
        <authorList>
            <person name="Klenk H.P."/>
            <person name="Lapidus A."/>
            <person name="Chertkov O."/>
            <person name="Copeland A."/>
            <person name="Del Rio T.G."/>
            <person name="Nolan M."/>
            <person name="Lucas S."/>
            <person name="Chen F."/>
            <person name="Tice H."/>
            <person name="Cheng J.F."/>
            <person name="Han C."/>
            <person name="Bruce D."/>
            <person name="Goodwin L."/>
            <person name="Pitluck S."/>
            <person name="Pati A."/>
            <person name="Ivanova N."/>
            <person name="Mavromatis K."/>
            <person name="Daum C."/>
            <person name="Chen A."/>
            <person name="Palaniappan K."/>
            <person name="Chang Y.J."/>
            <person name="Land M."/>
            <person name="Hauser L."/>
            <person name="Jeffries C.D."/>
            <person name="Detter J.C."/>
            <person name="Rohde M."/>
            <person name="Abt B."/>
            <person name="Pukall R."/>
            <person name="Goker M."/>
            <person name="Bristow J."/>
            <person name="Markowitz V."/>
            <person name="Hugenholtz P."/>
            <person name="Eisen J.A."/>
        </authorList>
    </citation>
    <scope>NUCLEOTIDE SEQUENCE [LARGE SCALE GENOMIC DNA]</scope>
    <source>
        <strain evidence="2 3">DSM 2912</strain>
    </source>
</reference>
<feature type="chain" id="PRO_5003079582" description="Lipoprotein" evidence="1">
    <location>
        <begin position="25"/>
        <end position="155"/>
    </location>
</feature>
<dbReference type="EMBL" id="CP002017">
    <property type="protein sequence ID" value="ADG06887.1"/>
    <property type="molecule type" value="Genomic_DNA"/>
</dbReference>
<keyword evidence="1" id="KW-0732">Signal</keyword>
<dbReference type="PROSITE" id="PS51257">
    <property type="entry name" value="PROKAR_LIPOPROTEIN"/>
    <property type="match status" value="1"/>
</dbReference>
<evidence type="ECO:0000256" key="1">
    <source>
        <dbReference type="SAM" id="SignalP"/>
    </source>
</evidence>
<dbReference type="OrthoDB" id="9879579at2"/>
<proteinExistence type="predicted"/>
<dbReference type="HOGENOM" id="CLU_1693220_0_0_9"/>
<dbReference type="AlphaFoldDB" id="D5WRT5"/>
<evidence type="ECO:0000313" key="2">
    <source>
        <dbReference type="EMBL" id="ADG06887.1"/>
    </source>
</evidence>
<dbReference type="KEGG" id="bts:Btus_2210"/>